<dbReference type="GO" id="GO:0009245">
    <property type="term" value="P:lipid A biosynthetic process"/>
    <property type="evidence" value="ECO:0007669"/>
    <property type="project" value="TreeGrafter"/>
</dbReference>
<evidence type="ECO:0008006" key="2">
    <source>
        <dbReference type="Google" id="ProtNLM"/>
    </source>
</evidence>
<dbReference type="InterPro" id="IPR039901">
    <property type="entry name" value="Kdotransferase"/>
</dbReference>
<name>X1R510_9ZZZZ</name>
<dbReference type="AlphaFoldDB" id="X1R510"/>
<protein>
    <recommendedName>
        <fullName evidence="2">Lipid IV(A) 3-deoxy-D-manno-octulosonic acid transferase</fullName>
    </recommendedName>
</protein>
<organism evidence="1">
    <name type="scientific">marine sediment metagenome</name>
    <dbReference type="NCBI Taxonomy" id="412755"/>
    <lineage>
        <taxon>unclassified sequences</taxon>
        <taxon>metagenomes</taxon>
        <taxon>ecological metagenomes</taxon>
    </lineage>
</organism>
<feature type="non-terminal residue" evidence="1">
    <location>
        <position position="1"/>
    </location>
</feature>
<gene>
    <name evidence="1" type="ORF">S12H4_18382</name>
</gene>
<dbReference type="GO" id="GO:0005886">
    <property type="term" value="C:plasma membrane"/>
    <property type="evidence" value="ECO:0007669"/>
    <property type="project" value="TreeGrafter"/>
</dbReference>
<evidence type="ECO:0000313" key="1">
    <source>
        <dbReference type="EMBL" id="GAI75832.1"/>
    </source>
</evidence>
<proteinExistence type="predicted"/>
<dbReference type="Gene3D" id="3.40.50.2000">
    <property type="entry name" value="Glycogen Phosphorylase B"/>
    <property type="match status" value="1"/>
</dbReference>
<dbReference type="GO" id="GO:0016740">
    <property type="term" value="F:transferase activity"/>
    <property type="evidence" value="ECO:0007669"/>
    <property type="project" value="InterPro"/>
</dbReference>
<reference evidence="1" key="1">
    <citation type="journal article" date="2014" name="Front. Microbiol.">
        <title>High frequency of phylogenetically diverse reductive dehalogenase-homologous genes in deep subseafloor sedimentary metagenomes.</title>
        <authorList>
            <person name="Kawai M."/>
            <person name="Futagami T."/>
            <person name="Toyoda A."/>
            <person name="Takaki Y."/>
            <person name="Nishi S."/>
            <person name="Hori S."/>
            <person name="Arai W."/>
            <person name="Tsubouchi T."/>
            <person name="Morono Y."/>
            <person name="Uchiyama I."/>
            <person name="Ito T."/>
            <person name="Fujiyama A."/>
            <person name="Inagaki F."/>
            <person name="Takami H."/>
        </authorList>
    </citation>
    <scope>NUCLEOTIDE SEQUENCE</scope>
    <source>
        <strain evidence="1">Expedition CK06-06</strain>
    </source>
</reference>
<comment type="caution">
    <text evidence="1">The sequence shown here is derived from an EMBL/GenBank/DDBJ whole genome shotgun (WGS) entry which is preliminary data.</text>
</comment>
<accession>X1R510</accession>
<dbReference type="PANTHER" id="PTHR42755:SF1">
    <property type="entry name" value="3-DEOXY-D-MANNO-OCTULOSONIC ACID TRANSFERASE, MITOCHONDRIAL-RELATED"/>
    <property type="match status" value="1"/>
</dbReference>
<dbReference type="EMBL" id="BARW01009072">
    <property type="protein sequence ID" value="GAI75832.1"/>
    <property type="molecule type" value="Genomic_DNA"/>
</dbReference>
<sequence length="159" mass="17496">HIERMHAIGALVEKRSLGYQLWTDLDKDKAKRTEQVVIINAFGELFKIYSVGTIVFCGGSLVPLGGQNPLEPAAWGKAVFYGPSMENFMDAKSLLEANKAGLPISSPEMLAEKAVWFLGHLEELKAYGERGRAAVLKNKGAGEKHARVIMRLWESVVNA</sequence>
<dbReference type="PANTHER" id="PTHR42755">
    <property type="entry name" value="3-DEOXY-MANNO-OCTULOSONATE CYTIDYLYLTRANSFERASE"/>
    <property type="match status" value="1"/>
</dbReference>